<keyword evidence="3" id="KW-1185">Reference proteome</keyword>
<gene>
    <name evidence="2" type="ORF">AMTR_s00024p00212400</name>
</gene>
<feature type="signal peptide" evidence="1">
    <location>
        <begin position="1"/>
        <end position="21"/>
    </location>
</feature>
<dbReference type="EMBL" id="KI392710">
    <property type="protein sequence ID" value="ERN11195.1"/>
    <property type="molecule type" value="Genomic_DNA"/>
</dbReference>
<protein>
    <recommendedName>
        <fullName evidence="4">Pectinesterase</fullName>
    </recommendedName>
</protein>
<reference evidence="3" key="1">
    <citation type="journal article" date="2013" name="Science">
        <title>The Amborella genome and the evolution of flowering plants.</title>
        <authorList>
            <consortium name="Amborella Genome Project"/>
        </authorList>
    </citation>
    <scope>NUCLEOTIDE SEQUENCE [LARGE SCALE GENOMIC DNA]</scope>
</reference>
<dbReference type="HOGENOM" id="CLU_2545641_0_0_1"/>
<feature type="chain" id="PRO_5004807763" description="Pectinesterase" evidence="1">
    <location>
        <begin position="22"/>
        <end position="83"/>
    </location>
</feature>
<dbReference type="Proteomes" id="UP000017836">
    <property type="component" value="Unassembled WGS sequence"/>
</dbReference>
<accession>W1PV98</accession>
<keyword evidence="1" id="KW-0732">Signal</keyword>
<evidence type="ECO:0000313" key="2">
    <source>
        <dbReference type="EMBL" id="ERN11195.1"/>
    </source>
</evidence>
<organism evidence="2 3">
    <name type="scientific">Amborella trichopoda</name>
    <dbReference type="NCBI Taxonomy" id="13333"/>
    <lineage>
        <taxon>Eukaryota</taxon>
        <taxon>Viridiplantae</taxon>
        <taxon>Streptophyta</taxon>
        <taxon>Embryophyta</taxon>
        <taxon>Tracheophyta</taxon>
        <taxon>Spermatophyta</taxon>
        <taxon>Magnoliopsida</taxon>
        <taxon>Amborellales</taxon>
        <taxon>Amborellaceae</taxon>
        <taxon>Amborella</taxon>
    </lineage>
</organism>
<sequence length="83" mass="8981">MGTVRFICYFVLLVLPLGTLSISSAIDERLRRAELNHTTITVGQDGSANFPSIMAAIGSIPKENQGRDGLCMVTRVITLPSMD</sequence>
<dbReference type="Gramene" id="ERN11195">
    <property type="protein sequence ID" value="ERN11195"/>
    <property type="gene ID" value="AMTR_s00024p00212400"/>
</dbReference>
<proteinExistence type="predicted"/>
<evidence type="ECO:0000256" key="1">
    <source>
        <dbReference type="SAM" id="SignalP"/>
    </source>
</evidence>
<dbReference type="AlphaFoldDB" id="W1PV98"/>
<evidence type="ECO:0008006" key="4">
    <source>
        <dbReference type="Google" id="ProtNLM"/>
    </source>
</evidence>
<evidence type="ECO:0000313" key="3">
    <source>
        <dbReference type="Proteomes" id="UP000017836"/>
    </source>
</evidence>
<name>W1PV98_AMBTC</name>